<reference evidence="1 2" key="1">
    <citation type="submission" date="2018-01" db="EMBL/GenBank/DDBJ databases">
        <title>Denitrification phenotypes of diverse strains of Pseudomonas stutzeri.</title>
        <authorList>
            <person name="Milligan D.A."/>
            <person name="Bergaust L."/>
            <person name="Bakken L.R."/>
            <person name="Frostegard A."/>
        </authorList>
    </citation>
    <scope>NUCLEOTIDE SEQUENCE [LARGE SCALE GENOMIC DNA]</scope>
    <source>
        <strain evidence="1 2">28a3</strain>
    </source>
</reference>
<accession>A0A2N8SW20</accession>
<dbReference type="AlphaFoldDB" id="A0A2N8SW20"/>
<proteinExistence type="predicted"/>
<name>A0A2N8SW20_STUST</name>
<organism evidence="1 2">
    <name type="scientific">Stutzerimonas stutzeri</name>
    <name type="common">Pseudomonas stutzeri</name>
    <dbReference type="NCBI Taxonomy" id="316"/>
    <lineage>
        <taxon>Bacteria</taxon>
        <taxon>Pseudomonadati</taxon>
        <taxon>Pseudomonadota</taxon>
        <taxon>Gammaproteobacteria</taxon>
        <taxon>Pseudomonadales</taxon>
        <taxon>Pseudomonadaceae</taxon>
        <taxon>Stutzerimonas</taxon>
    </lineage>
</organism>
<dbReference type="RefSeq" id="WP_102846344.1">
    <property type="nucleotide sequence ID" value="NZ_JAMOIG010000001.1"/>
</dbReference>
<dbReference type="EMBL" id="POUW01000002">
    <property type="protein sequence ID" value="PNG06688.1"/>
    <property type="molecule type" value="Genomic_DNA"/>
</dbReference>
<dbReference type="OrthoDB" id="9156966at2"/>
<protein>
    <submittedName>
        <fullName evidence="1">Uncharacterized protein</fullName>
    </submittedName>
</protein>
<dbReference type="NCBIfam" id="NF045477">
    <property type="entry name" value="LPO_1073_dom"/>
    <property type="match status" value="1"/>
</dbReference>
<sequence length="348" mass="39114">MLNKDQIQDASNGATALQAGRDIIVGISASEARNIALDVAKATFYELSGDARNLASSRVEEITNKVIDKLESEFPEGLWKARDPDFQYALLTVQKQYARNGDTDLGDLLVDLLVDRSKQEKRDILQIVLNESLETAPKLTDSQLSNLAVIFLFKYTQNHKVLNFHELGNYFDAHVKPFVSLLTKSQASFQHLEFAGCGTIQIADMTLEDVLFHTYGGLFMAGFDLSQTTTIDIPESISSELFMPCINNSQKTQVRMKNLEILKDFLAEKGLPTDVQSQITSLYENHRMPNEDIQKKCIEVRPYMSDMFDAWNNSSMKSFTMTSVGIAIGHANIKRHIGKFADLSIWIN</sequence>
<dbReference type="Proteomes" id="UP000235897">
    <property type="component" value="Unassembled WGS sequence"/>
</dbReference>
<comment type="caution">
    <text evidence="1">The sequence shown here is derived from an EMBL/GenBank/DDBJ whole genome shotgun (WGS) entry which is preliminary data.</text>
</comment>
<evidence type="ECO:0000313" key="2">
    <source>
        <dbReference type="Proteomes" id="UP000235897"/>
    </source>
</evidence>
<evidence type="ECO:0000313" key="1">
    <source>
        <dbReference type="EMBL" id="PNG06688.1"/>
    </source>
</evidence>
<gene>
    <name evidence="1" type="ORF">CXL00_07115</name>
</gene>
<dbReference type="InterPro" id="IPR053773">
    <property type="entry name" value="Vpar_1526-like"/>
</dbReference>